<gene>
    <name evidence="2" type="ORF">AAHA92_02995</name>
</gene>
<name>A0ABD1IIB4_SALDI</name>
<sequence length="150" mass="17305">MDQWEQIVKVDSNARYMRFKVWPMFDEWKDIFGKDQATCSTRRDLLELNHDVHSNINVGNENQESQFEASDDARSRINPDNNMSSPEMSDQSTGNSQDETNAKLDKLAGRIGKLDTVEFILSIVEHLGLFMCLSEAFHHAYVLRALEKNH</sequence>
<comment type="caution">
    <text evidence="2">The sequence shown here is derived from an EMBL/GenBank/DDBJ whole genome shotgun (WGS) entry which is preliminary data.</text>
</comment>
<evidence type="ECO:0000313" key="3">
    <source>
        <dbReference type="Proteomes" id="UP001567538"/>
    </source>
</evidence>
<feature type="compositionally biased region" description="Polar residues" evidence="1">
    <location>
        <begin position="78"/>
        <end position="99"/>
    </location>
</feature>
<keyword evidence="3" id="KW-1185">Reference proteome</keyword>
<proteinExistence type="predicted"/>
<feature type="compositionally biased region" description="Polar residues" evidence="1">
    <location>
        <begin position="56"/>
        <end position="68"/>
    </location>
</feature>
<dbReference type="AlphaFoldDB" id="A0ABD1IIB4"/>
<protein>
    <submittedName>
        <fullName evidence="2">Uncharacterized protein</fullName>
    </submittedName>
</protein>
<accession>A0ABD1IIB4</accession>
<reference evidence="2 3" key="1">
    <citation type="submission" date="2024-06" db="EMBL/GenBank/DDBJ databases">
        <title>A chromosome level genome sequence of Diviner's sage (Salvia divinorum).</title>
        <authorList>
            <person name="Ford S.A."/>
            <person name="Ro D.-K."/>
            <person name="Ness R.W."/>
            <person name="Phillips M.A."/>
        </authorList>
    </citation>
    <scope>NUCLEOTIDE SEQUENCE [LARGE SCALE GENOMIC DNA]</scope>
    <source>
        <strain evidence="2">SAF-2024a</strain>
        <tissue evidence="2">Leaf</tissue>
    </source>
</reference>
<evidence type="ECO:0000256" key="1">
    <source>
        <dbReference type="SAM" id="MobiDB-lite"/>
    </source>
</evidence>
<dbReference type="EMBL" id="JBEAFC010000002">
    <property type="protein sequence ID" value="KAL1567524.1"/>
    <property type="molecule type" value="Genomic_DNA"/>
</dbReference>
<feature type="region of interest" description="Disordered" evidence="1">
    <location>
        <begin position="56"/>
        <end position="100"/>
    </location>
</feature>
<dbReference type="Proteomes" id="UP001567538">
    <property type="component" value="Unassembled WGS sequence"/>
</dbReference>
<organism evidence="2 3">
    <name type="scientific">Salvia divinorum</name>
    <name type="common">Maria pastora</name>
    <name type="synonym">Diviner's sage</name>
    <dbReference type="NCBI Taxonomy" id="28513"/>
    <lineage>
        <taxon>Eukaryota</taxon>
        <taxon>Viridiplantae</taxon>
        <taxon>Streptophyta</taxon>
        <taxon>Embryophyta</taxon>
        <taxon>Tracheophyta</taxon>
        <taxon>Spermatophyta</taxon>
        <taxon>Magnoliopsida</taxon>
        <taxon>eudicotyledons</taxon>
        <taxon>Gunneridae</taxon>
        <taxon>Pentapetalae</taxon>
        <taxon>asterids</taxon>
        <taxon>lamiids</taxon>
        <taxon>Lamiales</taxon>
        <taxon>Lamiaceae</taxon>
        <taxon>Nepetoideae</taxon>
        <taxon>Mentheae</taxon>
        <taxon>Salviinae</taxon>
        <taxon>Salvia</taxon>
        <taxon>Salvia subgen. Calosphace</taxon>
    </lineage>
</organism>
<evidence type="ECO:0000313" key="2">
    <source>
        <dbReference type="EMBL" id="KAL1567524.1"/>
    </source>
</evidence>